<evidence type="ECO:0000259" key="16">
    <source>
        <dbReference type="PROSITE" id="PS50850"/>
    </source>
</evidence>
<feature type="transmembrane region" description="Helical" evidence="15">
    <location>
        <begin position="389"/>
        <end position="410"/>
    </location>
</feature>
<evidence type="ECO:0000313" key="18">
    <source>
        <dbReference type="Proteomes" id="UP000241890"/>
    </source>
</evidence>
<feature type="transmembrane region" description="Helical" evidence="15">
    <location>
        <begin position="287"/>
        <end position="312"/>
    </location>
</feature>
<evidence type="ECO:0000256" key="14">
    <source>
        <dbReference type="ARBA" id="ARBA00044780"/>
    </source>
</evidence>
<evidence type="ECO:0000313" key="17">
    <source>
        <dbReference type="EMBL" id="GBG32389.1"/>
    </source>
</evidence>
<dbReference type="InterPro" id="IPR005829">
    <property type="entry name" value="Sugar_transporter_CS"/>
</dbReference>
<feature type="transmembrane region" description="Helical" evidence="15">
    <location>
        <begin position="422"/>
        <end position="441"/>
    </location>
</feature>
<evidence type="ECO:0000256" key="1">
    <source>
        <dbReference type="ARBA" id="ARBA00004141"/>
    </source>
</evidence>
<evidence type="ECO:0000256" key="5">
    <source>
        <dbReference type="ARBA" id="ARBA00022692"/>
    </source>
</evidence>
<feature type="transmembrane region" description="Helical" evidence="15">
    <location>
        <begin position="141"/>
        <end position="162"/>
    </location>
</feature>
<protein>
    <recommendedName>
        <fullName evidence="14">Hexose transporter 1</fullName>
    </recommendedName>
</protein>
<feature type="transmembrane region" description="Helical" evidence="15">
    <location>
        <begin position="56"/>
        <end position="76"/>
    </location>
</feature>
<feature type="transmembrane region" description="Helical" evidence="15">
    <location>
        <begin position="182"/>
        <end position="203"/>
    </location>
</feature>
<dbReference type="PROSITE" id="PS00217">
    <property type="entry name" value="SUGAR_TRANSPORT_2"/>
    <property type="match status" value="1"/>
</dbReference>
<evidence type="ECO:0000256" key="13">
    <source>
        <dbReference type="ARBA" id="ARBA00044710"/>
    </source>
</evidence>
<evidence type="ECO:0000256" key="15">
    <source>
        <dbReference type="SAM" id="Phobius"/>
    </source>
</evidence>
<dbReference type="PROSITE" id="PS50850">
    <property type="entry name" value="MFS"/>
    <property type="match status" value="1"/>
</dbReference>
<reference evidence="17 18" key="1">
    <citation type="submission" date="2017-12" db="EMBL/GenBank/DDBJ databases">
        <title>Sequencing, de novo assembly and annotation of complete genome of a new Thraustochytrid species, strain FCC1311.</title>
        <authorList>
            <person name="Sedici K."/>
            <person name="Godart F."/>
            <person name="Aiese Cigliano R."/>
            <person name="Sanseverino W."/>
            <person name="Barakat M."/>
            <person name="Ortet P."/>
            <person name="Marechal E."/>
            <person name="Cagnac O."/>
            <person name="Amato A."/>
        </authorList>
    </citation>
    <scope>NUCLEOTIDE SEQUENCE [LARGE SCALE GENOMIC DNA]</scope>
</reference>
<dbReference type="PANTHER" id="PTHR48020:SF12">
    <property type="entry name" value="PROTON MYO-INOSITOL COTRANSPORTER"/>
    <property type="match status" value="1"/>
</dbReference>
<dbReference type="InterPro" id="IPR020846">
    <property type="entry name" value="MFS_dom"/>
</dbReference>
<evidence type="ECO:0000256" key="7">
    <source>
        <dbReference type="ARBA" id="ARBA00023136"/>
    </source>
</evidence>
<evidence type="ECO:0000256" key="2">
    <source>
        <dbReference type="ARBA" id="ARBA00010992"/>
    </source>
</evidence>
<dbReference type="PANTHER" id="PTHR48020">
    <property type="entry name" value="PROTON MYO-INOSITOL COTRANSPORTER"/>
    <property type="match status" value="1"/>
</dbReference>
<feature type="domain" description="Major facilitator superfamily (MFS) profile" evidence="16">
    <location>
        <begin position="6"/>
        <end position="476"/>
    </location>
</feature>
<dbReference type="Proteomes" id="UP000241890">
    <property type="component" value="Unassembled WGS sequence"/>
</dbReference>
<comment type="catalytic activity">
    <reaction evidence="9">
        <text>D-glucose(out) = D-glucose(in)</text>
        <dbReference type="Rhea" id="RHEA:60376"/>
        <dbReference type="ChEBI" id="CHEBI:4167"/>
    </reaction>
    <physiologicalReaction direction="left-to-right" evidence="9">
        <dbReference type="Rhea" id="RHEA:60377"/>
    </physiologicalReaction>
</comment>
<keyword evidence="5 15" id="KW-0812">Transmembrane</keyword>
<name>A0A2R5GQ12_9STRA</name>
<keyword evidence="6 15" id="KW-1133">Transmembrane helix</keyword>
<accession>A0A2R5GQ12</accession>
<dbReference type="GO" id="GO:0016020">
    <property type="term" value="C:membrane"/>
    <property type="evidence" value="ECO:0007669"/>
    <property type="project" value="UniProtKB-SubCell"/>
</dbReference>
<evidence type="ECO:0000256" key="10">
    <source>
        <dbReference type="ARBA" id="ARBA00044656"/>
    </source>
</evidence>
<dbReference type="OrthoDB" id="6612291at2759"/>
<gene>
    <name evidence="17" type="ORF">FCC1311_086142</name>
</gene>
<dbReference type="Pfam" id="PF00083">
    <property type="entry name" value="Sugar_tr"/>
    <property type="match status" value="1"/>
</dbReference>
<keyword evidence="17" id="KW-0762">Sugar transport</keyword>
<comment type="subunit">
    <text evidence="3">Homodimer.</text>
</comment>
<evidence type="ECO:0000256" key="12">
    <source>
        <dbReference type="ARBA" id="ARBA00044668"/>
    </source>
</evidence>
<dbReference type="EMBL" id="BEYU01000121">
    <property type="protein sequence ID" value="GBG32389.1"/>
    <property type="molecule type" value="Genomic_DNA"/>
</dbReference>
<keyword evidence="18" id="KW-1185">Reference proteome</keyword>
<feature type="transmembrane region" description="Helical" evidence="15">
    <location>
        <begin position="447"/>
        <end position="470"/>
    </location>
</feature>
<comment type="catalytic activity">
    <reaction evidence="12">
        <text>D-glucosamine(out) = D-glucosamine(in)</text>
        <dbReference type="Rhea" id="RHEA:78423"/>
        <dbReference type="ChEBI" id="CHEBI:58723"/>
    </reaction>
    <physiologicalReaction direction="left-to-right" evidence="12">
        <dbReference type="Rhea" id="RHEA:78424"/>
    </physiologicalReaction>
</comment>
<feature type="transmembrane region" description="Helical" evidence="15">
    <location>
        <begin position="106"/>
        <end position="129"/>
    </location>
</feature>
<sequence length="489" mass="52493">MGVLHVVVSSLAGGFYFGYNSGVVSGLTSTIVQCDFFPQDPISVDETALQSTYRGLFTACILVGGIIGAIVGVPFADKYGRRNAYVACGVVGSLALLQGICNVFAILILLRTVMGVAVGALSVIVPLYVTECCPPKRRGSIGTLFQVSICFSIFMAQALNYAFDPTLSADSVDKMCVPTWKWKLQLALGALPALFIILHGLLAMPESRDWLYRTGQIDLDDEEFARSDSYHSMAGMDDGESERRDGADAGEGAGELPAPLLIRAPSADGNKLASFSWRELLFTAYGLRWAGIGIGLACSAQLTGINAFIFYSPQIFKDAGFHNVLVLTLFAVGMWNFASVFVALGLVDKLGRRPLMLSALLGMTSSSMLLAVAYAVLGDSTLKSVATVAGLMGFIFFFELGPGSLFFLMASETFPRVVRSKALVFANVFNWVFNICVSFGFPIVDKAIGTSMTFTLLSIVGICSSAFIYFKLPETRGDLPPTPLLEIFS</sequence>
<comment type="catalytic activity">
    <reaction evidence="8">
        <text>D-galactose(in) = D-galactose(out)</text>
        <dbReference type="Rhea" id="RHEA:34915"/>
        <dbReference type="ChEBI" id="CHEBI:4139"/>
    </reaction>
    <physiologicalReaction direction="right-to-left" evidence="8">
        <dbReference type="Rhea" id="RHEA:34917"/>
    </physiologicalReaction>
</comment>
<dbReference type="InterPro" id="IPR036259">
    <property type="entry name" value="MFS_trans_sf"/>
</dbReference>
<evidence type="ECO:0000256" key="11">
    <source>
        <dbReference type="ARBA" id="ARBA00044662"/>
    </source>
</evidence>
<dbReference type="SUPFAM" id="SSF103473">
    <property type="entry name" value="MFS general substrate transporter"/>
    <property type="match status" value="1"/>
</dbReference>
<dbReference type="PROSITE" id="PS00216">
    <property type="entry name" value="SUGAR_TRANSPORT_1"/>
    <property type="match status" value="2"/>
</dbReference>
<evidence type="ECO:0000256" key="3">
    <source>
        <dbReference type="ARBA" id="ARBA00011738"/>
    </source>
</evidence>
<dbReference type="InParanoid" id="A0A2R5GQ12"/>
<comment type="catalytic activity">
    <reaction evidence="10">
        <text>D-xylose(out) = D-xylose(in)</text>
        <dbReference type="Rhea" id="RHEA:78427"/>
        <dbReference type="ChEBI" id="CHEBI:53455"/>
    </reaction>
    <physiologicalReaction direction="left-to-right" evidence="10">
        <dbReference type="Rhea" id="RHEA:78428"/>
    </physiologicalReaction>
</comment>
<dbReference type="InterPro" id="IPR003663">
    <property type="entry name" value="Sugar/inositol_transpt"/>
</dbReference>
<evidence type="ECO:0000256" key="4">
    <source>
        <dbReference type="ARBA" id="ARBA00022448"/>
    </source>
</evidence>
<evidence type="ECO:0000256" key="8">
    <source>
        <dbReference type="ARBA" id="ARBA00044637"/>
    </source>
</evidence>
<comment type="caution">
    <text evidence="17">The sequence shown here is derived from an EMBL/GenBank/DDBJ whole genome shotgun (WGS) entry which is preliminary data.</text>
</comment>
<evidence type="ECO:0000256" key="9">
    <source>
        <dbReference type="ARBA" id="ARBA00044648"/>
    </source>
</evidence>
<feature type="transmembrane region" description="Helical" evidence="15">
    <location>
        <begin position="324"/>
        <end position="347"/>
    </location>
</feature>
<dbReference type="AlphaFoldDB" id="A0A2R5GQ12"/>
<evidence type="ECO:0000256" key="6">
    <source>
        <dbReference type="ARBA" id="ARBA00022989"/>
    </source>
</evidence>
<dbReference type="InterPro" id="IPR050814">
    <property type="entry name" value="Myo-inositol_Transporter"/>
</dbReference>
<dbReference type="PRINTS" id="PR00171">
    <property type="entry name" value="SUGRTRNSPORT"/>
</dbReference>
<feature type="transmembrane region" description="Helical" evidence="15">
    <location>
        <begin position="359"/>
        <end position="377"/>
    </location>
</feature>
<dbReference type="GO" id="GO:0022857">
    <property type="term" value="F:transmembrane transporter activity"/>
    <property type="evidence" value="ECO:0007669"/>
    <property type="project" value="InterPro"/>
</dbReference>
<keyword evidence="4" id="KW-0813">Transport</keyword>
<dbReference type="InterPro" id="IPR005828">
    <property type="entry name" value="MFS_sugar_transport-like"/>
</dbReference>
<comment type="subcellular location">
    <subcellularLocation>
        <location evidence="1">Membrane</location>
        <topology evidence="1">Multi-pass membrane protein</topology>
    </subcellularLocation>
</comment>
<feature type="transmembrane region" description="Helical" evidence="15">
    <location>
        <begin position="83"/>
        <end position="100"/>
    </location>
</feature>
<proteinExistence type="inferred from homology"/>
<comment type="similarity">
    <text evidence="2">Belongs to the major facilitator superfamily. Sugar transporter (TC 2.A.1.1) family.</text>
</comment>
<dbReference type="Gene3D" id="1.20.1250.20">
    <property type="entry name" value="MFS general substrate transporter like domains"/>
    <property type="match status" value="1"/>
</dbReference>
<comment type="catalytic activity">
    <reaction evidence="13">
        <text>D-fructose(out) = D-fructose(in)</text>
        <dbReference type="Rhea" id="RHEA:60372"/>
        <dbReference type="ChEBI" id="CHEBI:37721"/>
    </reaction>
    <physiologicalReaction direction="left-to-right" evidence="13">
        <dbReference type="Rhea" id="RHEA:60373"/>
    </physiologicalReaction>
</comment>
<comment type="catalytic activity">
    <reaction evidence="11">
        <text>D-mannose(out) = D-mannose(in)</text>
        <dbReference type="Rhea" id="RHEA:78391"/>
        <dbReference type="ChEBI" id="CHEBI:4208"/>
    </reaction>
    <physiologicalReaction direction="left-to-right" evidence="11">
        <dbReference type="Rhea" id="RHEA:78392"/>
    </physiologicalReaction>
</comment>
<organism evidence="17 18">
    <name type="scientific">Hondaea fermentalgiana</name>
    <dbReference type="NCBI Taxonomy" id="2315210"/>
    <lineage>
        <taxon>Eukaryota</taxon>
        <taxon>Sar</taxon>
        <taxon>Stramenopiles</taxon>
        <taxon>Bigyra</taxon>
        <taxon>Labyrinthulomycetes</taxon>
        <taxon>Thraustochytrida</taxon>
        <taxon>Thraustochytriidae</taxon>
        <taxon>Hondaea</taxon>
    </lineage>
</organism>
<keyword evidence="7 15" id="KW-0472">Membrane</keyword>